<protein>
    <submittedName>
        <fullName evidence="1">Uncharacterized protein</fullName>
    </submittedName>
</protein>
<name>A0A8R1HMD2_CAEJA</name>
<sequence length="75" mass="8556">MKDSVYICSCFFVNFSIVNGAFSDFPTPLPKKRAAATKEKRSSMINNEVRTTLVIEPMFTEEYVHNLPNEIIPIN</sequence>
<organism evidence="1 2">
    <name type="scientific">Caenorhabditis japonica</name>
    <dbReference type="NCBI Taxonomy" id="281687"/>
    <lineage>
        <taxon>Eukaryota</taxon>
        <taxon>Metazoa</taxon>
        <taxon>Ecdysozoa</taxon>
        <taxon>Nematoda</taxon>
        <taxon>Chromadorea</taxon>
        <taxon>Rhabditida</taxon>
        <taxon>Rhabditina</taxon>
        <taxon>Rhabditomorpha</taxon>
        <taxon>Rhabditoidea</taxon>
        <taxon>Rhabditidae</taxon>
        <taxon>Peloderinae</taxon>
        <taxon>Caenorhabditis</taxon>
    </lineage>
</organism>
<proteinExistence type="predicted"/>
<evidence type="ECO:0000313" key="2">
    <source>
        <dbReference type="Proteomes" id="UP000005237"/>
    </source>
</evidence>
<dbReference type="AlphaFoldDB" id="A0A8R1HMD2"/>
<reference evidence="1" key="2">
    <citation type="submission" date="2022-06" db="UniProtKB">
        <authorList>
            <consortium name="EnsemblMetazoa"/>
        </authorList>
    </citation>
    <scope>IDENTIFICATION</scope>
    <source>
        <strain evidence="1">DF5081</strain>
    </source>
</reference>
<reference evidence="2" key="1">
    <citation type="submission" date="2010-08" db="EMBL/GenBank/DDBJ databases">
        <authorList>
            <consortium name="Caenorhabditis japonica Sequencing Consortium"/>
            <person name="Wilson R.K."/>
        </authorList>
    </citation>
    <scope>NUCLEOTIDE SEQUENCE [LARGE SCALE GENOMIC DNA]</scope>
    <source>
        <strain evidence="2">DF5081</strain>
    </source>
</reference>
<accession>A0A8R1HMD2</accession>
<evidence type="ECO:0000313" key="1">
    <source>
        <dbReference type="EnsemblMetazoa" id="CJA05700a.1"/>
    </source>
</evidence>
<dbReference type="EnsemblMetazoa" id="CJA05700a.1">
    <property type="protein sequence ID" value="CJA05700a.1"/>
    <property type="gene ID" value="WBGene00124904"/>
</dbReference>
<dbReference type="Proteomes" id="UP000005237">
    <property type="component" value="Unassembled WGS sequence"/>
</dbReference>
<keyword evidence="2" id="KW-1185">Reference proteome</keyword>